<dbReference type="EMBL" id="LWBS01000459">
    <property type="protein sequence ID" value="OAP88408.1"/>
    <property type="molecule type" value="Genomic_DNA"/>
</dbReference>
<dbReference type="Pfam" id="PF10025">
    <property type="entry name" value="DUF2267"/>
    <property type="match status" value="1"/>
</dbReference>
<organism evidence="2">
    <name type="scientific">Rhizobium leguminosarum</name>
    <dbReference type="NCBI Taxonomy" id="384"/>
    <lineage>
        <taxon>Bacteria</taxon>
        <taxon>Pseudomonadati</taxon>
        <taxon>Pseudomonadota</taxon>
        <taxon>Alphaproteobacteria</taxon>
        <taxon>Hyphomicrobiales</taxon>
        <taxon>Rhizobiaceae</taxon>
        <taxon>Rhizobium/Agrobacterium group</taxon>
        <taxon>Rhizobium</taxon>
    </lineage>
</organism>
<protein>
    <submittedName>
        <fullName evidence="1">DUF2267 domain-containing protein</fullName>
    </submittedName>
</protein>
<dbReference type="InterPro" id="IPR018727">
    <property type="entry name" value="DUF2267"/>
</dbReference>
<proteinExistence type="predicted"/>
<accession>A0A179B9P6</accession>
<gene>
    <name evidence="2" type="ORF">A4U53_35195</name>
    <name evidence="1" type="ORF">GR204_09730</name>
</gene>
<evidence type="ECO:0000313" key="1">
    <source>
        <dbReference type="EMBL" id="NEI34276.1"/>
    </source>
</evidence>
<reference evidence="2" key="1">
    <citation type="submission" date="2016-04" db="EMBL/GenBank/DDBJ databases">
        <title>Fast-growing isolate from the root nodules of Vavilovia formosa.</title>
        <authorList>
            <person name="Kimeklis A."/>
            <person name="Safronova V."/>
            <person name="Belimov A."/>
            <person name="Andronov E."/>
        </authorList>
    </citation>
    <scope>NUCLEOTIDE SEQUENCE [LARGE SCALE GENOMIC DNA]</scope>
    <source>
        <strain evidence="2">Vaf-46</strain>
    </source>
</reference>
<dbReference type="Proteomes" id="UP000471560">
    <property type="component" value="Unassembled WGS sequence"/>
</dbReference>
<evidence type="ECO:0000313" key="3">
    <source>
        <dbReference type="Proteomes" id="UP000471560"/>
    </source>
</evidence>
<dbReference type="AlphaFoldDB" id="A0A179B9P6"/>
<evidence type="ECO:0000313" key="2">
    <source>
        <dbReference type="EMBL" id="OAP88408.1"/>
    </source>
</evidence>
<dbReference type="RefSeq" id="WP_064251084.1">
    <property type="nucleotide sequence ID" value="NZ_CAXURF020000005.1"/>
</dbReference>
<name>A0A179B9P6_RHILE</name>
<sequence length="146" mass="16433">MSDTQVAALDHTIQQTNLWLKKLVEEHHFADRHQAYNALRAVLQALRDQLTNEQAAHLSAQLPILIRGIYFEGWHLGNAKSDARSIEAFAEHVAKHLPPQFPRDPKTTTHAVFDLLWKELDPGLTAKLIDGLPAPLRSLWPAIAGR</sequence>
<comment type="caution">
    <text evidence="2">The sequence shown here is derived from an EMBL/GenBank/DDBJ whole genome shotgun (WGS) entry which is preliminary data.</text>
</comment>
<dbReference type="EMBL" id="WUEZ01000009">
    <property type="protein sequence ID" value="NEI34276.1"/>
    <property type="molecule type" value="Genomic_DNA"/>
</dbReference>
<reference evidence="1 3" key="2">
    <citation type="submission" date="2019-12" db="EMBL/GenBank/DDBJ databases">
        <title>Rhizobium genotypes associated with high levels of biological nitrogen fixation by grain legumes in a temperate-maritime cropping system.</title>
        <authorList>
            <person name="Maluk M."/>
            <person name="Francesc Ferrando Molina F."/>
            <person name="Lopez Del Egido L."/>
            <person name="Lafos M."/>
            <person name="Langarica-Fuentes A."/>
            <person name="Gebre Yohannes G."/>
            <person name="Young M.W."/>
            <person name="Martin P."/>
            <person name="Gantlett R."/>
            <person name="Kenicer G."/>
            <person name="Hawes C."/>
            <person name="Begg G.S."/>
            <person name="Quilliam R.S."/>
            <person name="Squire G.R."/>
            <person name="Poole P.S."/>
            <person name="Young P.W."/>
            <person name="Iannetta P.M."/>
            <person name="James E.K."/>
        </authorList>
    </citation>
    <scope>NUCLEOTIDE SEQUENCE [LARGE SCALE GENOMIC DNA]</scope>
    <source>
        <strain evidence="1 3">JHI1096</strain>
    </source>
</reference>
<dbReference type="Gene3D" id="1.10.490.110">
    <property type="entry name" value="Uncharacterized conserved protein DUF2267"/>
    <property type="match status" value="1"/>
</dbReference>
<dbReference type="InterPro" id="IPR038282">
    <property type="entry name" value="DUF2267_sf"/>
</dbReference>